<gene>
    <name evidence="2" type="ORF">Ahy_B03g067546</name>
</gene>
<dbReference type="EMBL" id="SDMP01000013">
    <property type="protein sequence ID" value="RYR22261.1"/>
    <property type="molecule type" value="Genomic_DNA"/>
</dbReference>
<feature type="region of interest" description="Disordered" evidence="1">
    <location>
        <begin position="1"/>
        <end position="35"/>
    </location>
</feature>
<comment type="caution">
    <text evidence="2">The sequence shown here is derived from an EMBL/GenBank/DDBJ whole genome shotgun (WGS) entry which is preliminary data.</text>
</comment>
<sequence>MAHQSCVVSHPPPYAPLRHHQSQHHNRNNNNNNNINNLVQFKYPTLLLPRTHHHNASASASNLFAFPRRRRPNISLNALDSDAPDSHHQLTLGEMKATSNGILLQQNFLELPIFLFCYCKCHRLYSMLEILQLEIILLSWLSHGWECLLVCLETCHYFHTLPRRENREQW</sequence>
<evidence type="ECO:0000256" key="1">
    <source>
        <dbReference type="SAM" id="MobiDB-lite"/>
    </source>
</evidence>
<evidence type="ECO:0000313" key="3">
    <source>
        <dbReference type="Proteomes" id="UP000289738"/>
    </source>
</evidence>
<feature type="compositionally biased region" description="Basic residues" evidence="1">
    <location>
        <begin position="17"/>
        <end position="27"/>
    </location>
</feature>
<protein>
    <submittedName>
        <fullName evidence="2">Uncharacterized protein</fullName>
    </submittedName>
</protein>
<name>A0A445A730_ARAHY</name>
<proteinExistence type="predicted"/>
<keyword evidence="3" id="KW-1185">Reference proteome</keyword>
<accession>A0A445A730</accession>
<reference evidence="2 3" key="1">
    <citation type="submission" date="2019-01" db="EMBL/GenBank/DDBJ databases">
        <title>Sequencing of cultivated peanut Arachis hypogaea provides insights into genome evolution and oil improvement.</title>
        <authorList>
            <person name="Chen X."/>
        </authorList>
    </citation>
    <scope>NUCLEOTIDE SEQUENCE [LARGE SCALE GENOMIC DNA]</scope>
    <source>
        <strain evidence="3">cv. Fuhuasheng</strain>
        <tissue evidence="2">Leaves</tissue>
    </source>
</reference>
<evidence type="ECO:0000313" key="2">
    <source>
        <dbReference type="EMBL" id="RYR22261.1"/>
    </source>
</evidence>
<organism evidence="2 3">
    <name type="scientific">Arachis hypogaea</name>
    <name type="common">Peanut</name>
    <dbReference type="NCBI Taxonomy" id="3818"/>
    <lineage>
        <taxon>Eukaryota</taxon>
        <taxon>Viridiplantae</taxon>
        <taxon>Streptophyta</taxon>
        <taxon>Embryophyta</taxon>
        <taxon>Tracheophyta</taxon>
        <taxon>Spermatophyta</taxon>
        <taxon>Magnoliopsida</taxon>
        <taxon>eudicotyledons</taxon>
        <taxon>Gunneridae</taxon>
        <taxon>Pentapetalae</taxon>
        <taxon>rosids</taxon>
        <taxon>fabids</taxon>
        <taxon>Fabales</taxon>
        <taxon>Fabaceae</taxon>
        <taxon>Papilionoideae</taxon>
        <taxon>50 kb inversion clade</taxon>
        <taxon>dalbergioids sensu lato</taxon>
        <taxon>Dalbergieae</taxon>
        <taxon>Pterocarpus clade</taxon>
        <taxon>Arachis</taxon>
    </lineage>
</organism>
<dbReference type="Proteomes" id="UP000289738">
    <property type="component" value="Chromosome B03"/>
</dbReference>
<dbReference type="AlphaFoldDB" id="A0A445A730"/>